<proteinExistence type="predicted"/>
<name>A0AAF0Y3S5_9TREE</name>
<dbReference type="AlphaFoldDB" id="A0AAF0Y3S5"/>
<dbReference type="RefSeq" id="XP_062623138.1">
    <property type="nucleotide sequence ID" value="XM_062767154.1"/>
</dbReference>
<feature type="region of interest" description="Disordered" evidence="1">
    <location>
        <begin position="676"/>
        <end position="698"/>
    </location>
</feature>
<keyword evidence="3" id="KW-1185">Reference proteome</keyword>
<feature type="region of interest" description="Disordered" evidence="1">
    <location>
        <begin position="385"/>
        <end position="411"/>
    </location>
</feature>
<evidence type="ECO:0000256" key="1">
    <source>
        <dbReference type="SAM" id="MobiDB-lite"/>
    </source>
</evidence>
<gene>
    <name evidence="2" type="primary">TOM20</name>
    <name evidence="2" type="ORF">LOC62_01G000693</name>
</gene>
<reference evidence="2" key="1">
    <citation type="submission" date="2023-10" db="EMBL/GenBank/DDBJ databases">
        <authorList>
            <person name="Noh H."/>
        </authorList>
    </citation>
    <scope>NUCLEOTIDE SEQUENCE</scope>
    <source>
        <strain evidence="2">DUCC4014</strain>
    </source>
</reference>
<feature type="region of interest" description="Disordered" evidence="1">
    <location>
        <begin position="113"/>
        <end position="134"/>
    </location>
</feature>
<evidence type="ECO:0000313" key="2">
    <source>
        <dbReference type="EMBL" id="WOO77106.1"/>
    </source>
</evidence>
<feature type="compositionally biased region" description="Low complexity" evidence="1">
    <location>
        <begin position="689"/>
        <end position="698"/>
    </location>
</feature>
<organism evidence="2 3">
    <name type="scientific">Vanrija pseudolonga</name>
    <dbReference type="NCBI Taxonomy" id="143232"/>
    <lineage>
        <taxon>Eukaryota</taxon>
        <taxon>Fungi</taxon>
        <taxon>Dikarya</taxon>
        <taxon>Basidiomycota</taxon>
        <taxon>Agaricomycotina</taxon>
        <taxon>Tremellomycetes</taxon>
        <taxon>Trichosporonales</taxon>
        <taxon>Trichosporonaceae</taxon>
        <taxon>Vanrija</taxon>
    </lineage>
</organism>
<dbReference type="EMBL" id="CP086714">
    <property type="protein sequence ID" value="WOO77106.1"/>
    <property type="molecule type" value="Genomic_DNA"/>
</dbReference>
<feature type="region of interest" description="Disordered" evidence="1">
    <location>
        <begin position="796"/>
        <end position="829"/>
    </location>
</feature>
<evidence type="ECO:0000313" key="3">
    <source>
        <dbReference type="Proteomes" id="UP000827549"/>
    </source>
</evidence>
<dbReference type="Proteomes" id="UP000827549">
    <property type="component" value="Chromosome 1"/>
</dbReference>
<sequence>MYPLSAEGDLALGLLCLKVTIPRDLDPRQQQSRWGLFGGDHRPPKLRSIPALYSLSGVPTLLGSPRPPQRLAAAVALLNLKPSAYPPIALGPTSQRPVVDVSATTGQVYVVLEESNSPPRRSAPPAGTPGSPATTAARSEWLIIMEVELPIQVVKHPSGTDEAFQVSLSLPRCLDNTISFQVVPRDPLSDRVEIASVPPVISSQASTVKRGYRRSSVQSGIEDGWEDGEVPGVLDALSDDSESDYEAKGNQFDGRFQSTDLLQLEWRFLPSVGSPPNLRIVPQWDSHRPLISMAFRATLPATPGPVVLESVLPPGWGWSELEITGEGLLSWRSTDGEGWIVLESGSTVDPDESTATIDAQQRTPLRQTGLPPGLDSADFSFELNSFDSPSPRKPVTPGRRRPPSSERAAPELHRVVPRSPTPASVFQLEFMAPEDDGDERTIDFEGSIAPLNLTLVSPGAQVQIPFVRFDDLSFPTKCTVTCPQASFVTNDAKPDQHTSSASSETTQTCDATLPSIGVFNWTQDGQPLPVPSPVTIPGPVQVTIQRNVWAVQTVSSTFAWPANVAEVGARFPGSSVRVVRATSNDTHLPRAVLPLPNDLGTEVRVGRGRGSVELVVEVVSGDAVAVPSFSHGKGDLLVELVGSEWDNLLSSVAATNLEKVSDRAYRGSLEVPGSIQLVKPSPTEPMPSAPSTTTTTTTATTTWRSRIVSWSMLFKLIIFFFMISTAMEVQRLRADLAFFADEARDLRLYGFPRAADADTDNPTGTFRDIWEEPGGVPEPPIWDKVLIPVRPDPPIGTANVESPAASPSPAQPSPVLQESSTTIVPPATASPYPMARVVKATWGAWSKHPA</sequence>
<protein>
    <submittedName>
        <fullName evidence="2">Uncharacterized protein</fullName>
    </submittedName>
</protein>
<feature type="compositionally biased region" description="Low complexity" evidence="1">
    <location>
        <begin position="117"/>
        <end position="134"/>
    </location>
</feature>
<dbReference type="GeneID" id="87803951"/>
<accession>A0AAF0Y3S5</accession>